<dbReference type="InterPro" id="IPR044925">
    <property type="entry name" value="His-Me_finger_sf"/>
</dbReference>
<dbReference type="EMBL" id="MK500334">
    <property type="protein sequence ID" value="QBK86639.1"/>
    <property type="molecule type" value="Genomic_DNA"/>
</dbReference>
<keyword evidence="2" id="KW-0378">Hydrolase</keyword>
<evidence type="ECO:0000259" key="1">
    <source>
        <dbReference type="Pfam" id="PF13392"/>
    </source>
</evidence>
<keyword evidence="2" id="KW-0540">Nuclease</keyword>
<organism evidence="2">
    <name type="scientific">Marseillevirus LCMAC102</name>
    <dbReference type="NCBI Taxonomy" id="2506603"/>
    <lineage>
        <taxon>Viruses</taxon>
        <taxon>Varidnaviria</taxon>
        <taxon>Bamfordvirae</taxon>
        <taxon>Nucleocytoviricota</taxon>
        <taxon>Megaviricetes</taxon>
        <taxon>Pimascovirales</taxon>
        <taxon>Pimascovirales incertae sedis</taxon>
        <taxon>Marseilleviridae</taxon>
    </lineage>
</organism>
<name>A0A481YU60_9VIRU</name>
<evidence type="ECO:0000313" key="2">
    <source>
        <dbReference type="EMBL" id="QBK86639.1"/>
    </source>
</evidence>
<dbReference type="SUPFAM" id="SSF54060">
    <property type="entry name" value="His-Me finger endonucleases"/>
    <property type="match status" value="1"/>
</dbReference>
<dbReference type="InterPro" id="IPR003615">
    <property type="entry name" value="HNH_nuc"/>
</dbReference>
<gene>
    <name evidence="2" type="ORF">LCMAC102_04350</name>
</gene>
<sequence length="127" mass="14845">MQDPKNLPVKLIWNDDDDIRVVIDELPDYTIHSDGRVYSMLSLKYLSFHKRNGYTYTYLMRVRDGERKRTTFGQHQLVARAFIPNPNNLPIANHKDGNGLNNRIDNLEWMSYKENAQHAHDTGLTSK</sequence>
<dbReference type="GO" id="GO:0004519">
    <property type="term" value="F:endonuclease activity"/>
    <property type="evidence" value="ECO:0007669"/>
    <property type="project" value="UniProtKB-KW"/>
</dbReference>
<accession>A0A481YU60</accession>
<feature type="domain" description="HNH nuclease" evidence="1">
    <location>
        <begin position="93"/>
        <end position="117"/>
    </location>
</feature>
<dbReference type="Pfam" id="PF13392">
    <property type="entry name" value="HNH_3"/>
    <property type="match status" value="1"/>
</dbReference>
<dbReference type="Gene3D" id="3.90.75.20">
    <property type="match status" value="1"/>
</dbReference>
<reference evidence="2" key="1">
    <citation type="journal article" date="2019" name="MBio">
        <title>Virus Genomes from Deep Sea Sediments Expand the Ocean Megavirome and Support Independent Origins of Viral Gigantism.</title>
        <authorList>
            <person name="Backstrom D."/>
            <person name="Yutin N."/>
            <person name="Jorgensen S.L."/>
            <person name="Dharamshi J."/>
            <person name="Homa F."/>
            <person name="Zaremba-Niedwiedzka K."/>
            <person name="Spang A."/>
            <person name="Wolf Y.I."/>
            <person name="Koonin E.V."/>
            <person name="Ettema T.J."/>
        </authorList>
    </citation>
    <scope>NUCLEOTIDE SEQUENCE</scope>
</reference>
<proteinExistence type="predicted"/>
<keyword evidence="2" id="KW-0255">Endonuclease</keyword>
<protein>
    <submittedName>
        <fullName evidence="2">HNH endonuclease</fullName>
    </submittedName>
</protein>